<feature type="non-terminal residue" evidence="1">
    <location>
        <position position="1"/>
    </location>
</feature>
<gene>
    <name evidence="1" type="ORF">MGAL_10B036492</name>
</gene>
<feature type="non-terminal residue" evidence="1">
    <location>
        <position position="66"/>
    </location>
</feature>
<reference evidence="1" key="1">
    <citation type="submission" date="2018-11" db="EMBL/GenBank/DDBJ databases">
        <authorList>
            <person name="Alioto T."/>
            <person name="Alioto T."/>
        </authorList>
    </citation>
    <scope>NUCLEOTIDE SEQUENCE</scope>
</reference>
<dbReference type="EMBL" id="UYJE01004085">
    <property type="protein sequence ID" value="VDI24792.1"/>
    <property type="molecule type" value="Genomic_DNA"/>
</dbReference>
<comment type="caution">
    <text evidence="1">The sequence shown here is derived from an EMBL/GenBank/DDBJ whole genome shotgun (WGS) entry which is preliminary data.</text>
</comment>
<sequence length="66" mass="7526">GLSDLPQSYTGQTITQMTFYQSYVKPLTKDNNLVVFLQDRLSLQDLNHHADVYNPYSDGGSFKNIK</sequence>
<keyword evidence="2" id="KW-1185">Reference proteome</keyword>
<dbReference type="AlphaFoldDB" id="A0A8B6DT59"/>
<dbReference type="OrthoDB" id="9985059at2759"/>
<evidence type="ECO:0000313" key="1">
    <source>
        <dbReference type="EMBL" id="VDI24792.1"/>
    </source>
</evidence>
<dbReference type="Proteomes" id="UP000596742">
    <property type="component" value="Unassembled WGS sequence"/>
</dbReference>
<proteinExistence type="predicted"/>
<accession>A0A8B6DT59</accession>
<protein>
    <submittedName>
        <fullName evidence="1">V-type H+-transporting ATPase S1 subunit</fullName>
    </submittedName>
</protein>
<evidence type="ECO:0000313" key="2">
    <source>
        <dbReference type="Proteomes" id="UP000596742"/>
    </source>
</evidence>
<organism evidence="1 2">
    <name type="scientific">Mytilus galloprovincialis</name>
    <name type="common">Mediterranean mussel</name>
    <dbReference type="NCBI Taxonomy" id="29158"/>
    <lineage>
        <taxon>Eukaryota</taxon>
        <taxon>Metazoa</taxon>
        <taxon>Spiralia</taxon>
        <taxon>Lophotrochozoa</taxon>
        <taxon>Mollusca</taxon>
        <taxon>Bivalvia</taxon>
        <taxon>Autobranchia</taxon>
        <taxon>Pteriomorphia</taxon>
        <taxon>Mytilida</taxon>
        <taxon>Mytiloidea</taxon>
        <taxon>Mytilidae</taxon>
        <taxon>Mytilinae</taxon>
        <taxon>Mytilus</taxon>
    </lineage>
</organism>
<name>A0A8B6DT59_MYTGA</name>